<reference evidence="12 13" key="1">
    <citation type="journal article" date="2011" name="PLoS Pathog.">
        <title>Endophytic Life Strategies Decoded by Genome and Transcriptome Analyses of the Mutualistic Root Symbiont Piriformospora indica.</title>
        <authorList>
            <person name="Zuccaro A."/>
            <person name="Lahrmann U."/>
            <person name="Guldener U."/>
            <person name="Langen G."/>
            <person name="Pfiffi S."/>
            <person name="Biedenkopf D."/>
            <person name="Wong P."/>
            <person name="Samans B."/>
            <person name="Grimm C."/>
            <person name="Basiewicz M."/>
            <person name="Murat C."/>
            <person name="Martin F."/>
            <person name="Kogel K.H."/>
        </authorList>
    </citation>
    <scope>NUCLEOTIDE SEQUENCE [LARGE SCALE GENOMIC DNA]</scope>
    <source>
        <strain evidence="12 13">DSM 11827</strain>
    </source>
</reference>
<keyword evidence="4" id="KW-0560">Oxidoreductase</keyword>
<feature type="region of interest" description="Disordered" evidence="10">
    <location>
        <begin position="1"/>
        <end position="128"/>
    </location>
</feature>
<evidence type="ECO:0000256" key="2">
    <source>
        <dbReference type="ARBA" id="ARBA00022559"/>
    </source>
</evidence>
<dbReference type="HOGENOM" id="CLU_042529_2_2_1"/>
<dbReference type="EMBL" id="CAFZ01000115">
    <property type="protein sequence ID" value="CCA71350.1"/>
    <property type="molecule type" value="Genomic_DNA"/>
</dbReference>
<dbReference type="GO" id="GO:0034599">
    <property type="term" value="P:cellular response to oxidative stress"/>
    <property type="evidence" value="ECO:0007669"/>
    <property type="project" value="TreeGrafter"/>
</dbReference>
<comment type="catalytic activity">
    <reaction evidence="9">
        <text>a hydroperoxide + [thioredoxin]-dithiol = an alcohol + [thioredoxin]-disulfide + H2O</text>
        <dbReference type="Rhea" id="RHEA:62620"/>
        <dbReference type="Rhea" id="RHEA-COMP:10698"/>
        <dbReference type="Rhea" id="RHEA-COMP:10700"/>
        <dbReference type="ChEBI" id="CHEBI:15377"/>
        <dbReference type="ChEBI" id="CHEBI:29950"/>
        <dbReference type="ChEBI" id="CHEBI:30879"/>
        <dbReference type="ChEBI" id="CHEBI:35924"/>
        <dbReference type="ChEBI" id="CHEBI:50058"/>
        <dbReference type="EC" id="1.11.1.24"/>
    </reaction>
</comment>
<comment type="similarity">
    <text evidence="8">Belongs to the peroxiredoxin family. BCP/PrxQ subfamily.</text>
</comment>
<evidence type="ECO:0000256" key="7">
    <source>
        <dbReference type="ARBA" id="ARBA00032824"/>
    </source>
</evidence>
<dbReference type="PROSITE" id="PS51352">
    <property type="entry name" value="THIOREDOXIN_2"/>
    <property type="match status" value="1"/>
</dbReference>
<evidence type="ECO:0000256" key="3">
    <source>
        <dbReference type="ARBA" id="ARBA00022862"/>
    </source>
</evidence>
<dbReference type="SUPFAM" id="SSF52833">
    <property type="entry name" value="Thioredoxin-like"/>
    <property type="match status" value="1"/>
</dbReference>
<evidence type="ECO:0000256" key="10">
    <source>
        <dbReference type="SAM" id="MobiDB-lite"/>
    </source>
</evidence>
<dbReference type="PANTHER" id="PTHR42801">
    <property type="entry name" value="THIOREDOXIN-DEPENDENT PEROXIDE REDUCTASE"/>
    <property type="match status" value="1"/>
</dbReference>
<accession>G4TJ57</accession>
<keyword evidence="2" id="KW-0575">Peroxidase</keyword>
<protein>
    <recommendedName>
        <fullName evidence="1">thioredoxin-dependent peroxiredoxin</fullName>
        <ecNumber evidence="1">1.11.1.24</ecNumber>
    </recommendedName>
    <alternativeName>
        <fullName evidence="7">Thioredoxin peroxidase</fullName>
    </alternativeName>
</protein>
<keyword evidence="6" id="KW-0676">Redox-active center</keyword>
<dbReference type="InterPro" id="IPR000866">
    <property type="entry name" value="AhpC/TSA"/>
</dbReference>
<feature type="compositionally biased region" description="Basic and acidic residues" evidence="10">
    <location>
        <begin position="1"/>
        <end position="27"/>
    </location>
</feature>
<dbReference type="InParanoid" id="G4TJ57"/>
<proteinExistence type="inferred from homology"/>
<keyword evidence="3" id="KW-0049">Antioxidant</keyword>
<sequence>MPPRKKAETTEAAEPERRSTRIREMPEKPAPAPTAPKPVKRAKKVDPELSEWKPTKKTASKKRKKADDDVEDKEGQAVEEETKPKKKVKKSEETKEPAEEAKASTTTRTERRRSGAVTVQPTIEEGSEGKTLEENLVVGSFLPDLTLHKENGDEINLNTLASQTGVVIFAAPKADTPGCNKQSCHFRDSAADFRELGYTVWGLTSDSPKALSRWQEKNKFGYSLLSDPERKFIKMLGALNGTSTKRSHFVFEKGTGKLLNASIGVKPDESHRVALEFVKSL</sequence>
<evidence type="ECO:0000259" key="11">
    <source>
        <dbReference type="PROSITE" id="PS51352"/>
    </source>
</evidence>
<dbReference type="EC" id="1.11.1.24" evidence="1"/>
<evidence type="ECO:0000313" key="12">
    <source>
        <dbReference type="EMBL" id="CCA71350.1"/>
    </source>
</evidence>
<dbReference type="OrthoDB" id="338622at2759"/>
<feature type="compositionally biased region" description="Basic and acidic residues" evidence="10">
    <location>
        <begin position="90"/>
        <end position="113"/>
    </location>
</feature>
<name>G4TJ57_SERID</name>
<dbReference type="OMA" id="CGFRDNF"/>
<dbReference type="InterPro" id="IPR050924">
    <property type="entry name" value="Peroxiredoxin_BCP/PrxQ"/>
</dbReference>
<evidence type="ECO:0000256" key="8">
    <source>
        <dbReference type="ARBA" id="ARBA00038489"/>
    </source>
</evidence>
<comment type="caution">
    <text evidence="12">The sequence shown here is derived from an EMBL/GenBank/DDBJ whole genome shotgun (WGS) entry which is preliminary data.</text>
</comment>
<evidence type="ECO:0000256" key="6">
    <source>
        <dbReference type="ARBA" id="ARBA00023284"/>
    </source>
</evidence>
<dbReference type="STRING" id="1109443.G4TJ57"/>
<keyword evidence="13" id="KW-1185">Reference proteome</keyword>
<evidence type="ECO:0000313" key="13">
    <source>
        <dbReference type="Proteomes" id="UP000007148"/>
    </source>
</evidence>
<dbReference type="PANTHER" id="PTHR42801:SF23">
    <property type="entry name" value="PEROXIREDOXIN DOT5"/>
    <property type="match status" value="1"/>
</dbReference>
<dbReference type="GO" id="GO:0005737">
    <property type="term" value="C:cytoplasm"/>
    <property type="evidence" value="ECO:0007669"/>
    <property type="project" value="TreeGrafter"/>
</dbReference>
<dbReference type="InterPro" id="IPR036249">
    <property type="entry name" value="Thioredoxin-like_sf"/>
</dbReference>
<dbReference type="GO" id="GO:0045454">
    <property type="term" value="P:cell redox homeostasis"/>
    <property type="evidence" value="ECO:0007669"/>
    <property type="project" value="TreeGrafter"/>
</dbReference>
<dbReference type="FunCoup" id="G4TJ57">
    <property type="interactions" value="189"/>
</dbReference>
<dbReference type="GO" id="GO:0008379">
    <property type="term" value="F:thioredoxin peroxidase activity"/>
    <property type="evidence" value="ECO:0007669"/>
    <property type="project" value="TreeGrafter"/>
</dbReference>
<dbReference type="Proteomes" id="UP000007148">
    <property type="component" value="Unassembled WGS sequence"/>
</dbReference>
<dbReference type="AlphaFoldDB" id="G4TJ57"/>
<dbReference type="eggNOG" id="KOG0855">
    <property type="taxonomic scope" value="Eukaryota"/>
</dbReference>
<organism evidence="12 13">
    <name type="scientific">Serendipita indica (strain DSM 11827)</name>
    <name type="common">Root endophyte fungus</name>
    <name type="synonym">Piriformospora indica</name>
    <dbReference type="NCBI Taxonomy" id="1109443"/>
    <lineage>
        <taxon>Eukaryota</taxon>
        <taxon>Fungi</taxon>
        <taxon>Dikarya</taxon>
        <taxon>Basidiomycota</taxon>
        <taxon>Agaricomycotina</taxon>
        <taxon>Agaricomycetes</taxon>
        <taxon>Sebacinales</taxon>
        <taxon>Serendipitaceae</taxon>
        <taxon>Serendipita</taxon>
    </lineage>
</organism>
<evidence type="ECO:0000256" key="4">
    <source>
        <dbReference type="ARBA" id="ARBA00023002"/>
    </source>
</evidence>
<feature type="domain" description="Thioredoxin" evidence="11">
    <location>
        <begin position="136"/>
        <end position="281"/>
    </location>
</feature>
<dbReference type="Pfam" id="PF00578">
    <property type="entry name" value="AhpC-TSA"/>
    <property type="match status" value="1"/>
</dbReference>
<keyword evidence="5" id="KW-1015">Disulfide bond</keyword>
<gene>
    <name evidence="12" type="ORF">PIIN_05289</name>
</gene>
<evidence type="ECO:0000256" key="1">
    <source>
        <dbReference type="ARBA" id="ARBA00013017"/>
    </source>
</evidence>
<feature type="compositionally biased region" description="Basic residues" evidence="10">
    <location>
        <begin position="55"/>
        <end position="64"/>
    </location>
</feature>
<dbReference type="CDD" id="cd03017">
    <property type="entry name" value="PRX_BCP"/>
    <property type="match status" value="1"/>
</dbReference>
<evidence type="ECO:0000256" key="9">
    <source>
        <dbReference type="ARBA" id="ARBA00049091"/>
    </source>
</evidence>
<feature type="compositionally biased region" description="Basic and acidic residues" evidence="10">
    <location>
        <begin position="44"/>
        <end position="54"/>
    </location>
</feature>
<dbReference type="Gene3D" id="3.40.30.10">
    <property type="entry name" value="Glutaredoxin"/>
    <property type="match status" value="1"/>
</dbReference>
<dbReference type="InterPro" id="IPR013766">
    <property type="entry name" value="Thioredoxin_domain"/>
</dbReference>
<feature type="compositionally biased region" description="Basic and acidic residues" evidence="10">
    <location>
        <begin position="73"/>
        <end position="83"/>
    </location>
</feature>
<evidence type="ECO:0000256" key="5">
    <source>
        <dbReference type="ARBA" id="ARBA00023157"/>
    </source>
</evidence>